<keyword evidence="2" id="KW-1185">Reference proteome</keyword>
<evidence type="ECO:0000313" key="1">
    <source>
        <dbReference type="EMBL" id="ACL32526.1"/>
    </source>
</evidence>
<sequence>MVQTETLNSILADLVWWFGLNLNDLDRMKITEVNDWLKQANRQKKAGYTRL</sequence>
<evidence type="ECO:0000313" key="2">
    <source>
        <dbReference type="Proteomes" id="UP000006743"/>
    </source>
</evidence>
<dbReference type="STRING" id="557723.HAPS_0897"/>
<name>B8F5C4_GLAP5</name>
<accession>B8F5C4</accession>
<dbReference type="Pfam" id="PF06528">
    <property type="entry name" value="Phage_P2_GpE"/>
    <property type="match status" value="1"/>
</dbReference>
<dbReference type="InterPro" id="IPR009493">
    <property type="entry name" value="P2_GpE"/>
</dbReference>
<reference evidence="1 2" key="1">
    <citation type="journal article" date="2009" name="J. Bacteriol.">
        <title>Complete genome sequence of Haemophilus parasuis SH0165.</title>
        <authorList>
            <person name="Yue M."/>
            <person name="Yang F."/>
            <person name="Yang J."/>
            <person name="Bei W."/>
            <person name="Cai X."/>
            <person name="Chen L."/>
            <person name="Dong J."/>
            <person name="Zhou R."/>
            <person name="Jin M."/>
            <person name="Jin Q."/>
            <person name="Chen H."/>
        </authorList>
    </citation>
    <scope>NUCLEOTIDE SEQUENCE [LARGE SCALE GENOMIC DNA]</scope>
    <source>
        <strain evidence="1 2">SH0165</strain>
    </source>
</reference>
<dbReference type="EMBL" id="CP001321">
    <property type="protein sequence ID" value="ACL32526.1"/>
    <property type="molecule type" value="Genomic_DNA"/>
</dbReference>
<dbReference type="KEGG" id="hap:HAPS_0897"/>
<protein>
    <recommendedName>
        <fullName evidence="3">GpE family phage tail protein</fullName>
    </recommendedName>
</protein>
<dbReference type="RefSeq" id="WP_012621992.1">
    <property type="nucleotide sequence ID" value="NC_011852.1"/>
</dbReference>
<organism evidence="1 2">
    <name type="scientific">Glaesserella parasuis serovar 5 (strain SH0165)</name>
    <name type="common">Haemophilus parasuis</name>
    <dbReference type="NCBI Taxonomy" id="557723"/>
    <lineage>
        <taxon>Bacteria</taxon>
        <taxon>Pseudomonadati</taxon>
        <taxon>Pseudomonadota</taxon>
        <taxon>Gammaproteobacteria</taxon>
        <taxon>Pasteurellales</taxon>
        <taxon>Pasteurellaceae</taxon>
        <taxon>Glaesserella</taxon>
    </lineage>
</organism>
<dbReference type="HOGENOM" id="CLU_210990_0_0_6"/>
<evidence type="ECO:0008006" key="3">
    <source>
        <dbReference type="Google" id="ProtNLM"/>
    </source>
</evidence>
<proteinExistence type="predicted"/>
<dbReference type="GeneID" id="66619185"/>
<dbReference type="AlphaFoldDB" id="B8F5C4"/>
<gene>
    <name evidence="1" type="ordered locus">HAPS_0897</name>
</gene>
<dbReference type="Proteomes" id="UP000006743">
    <property type="component" value="Chromosome"/>
</dbReference>